<evidence type="ECO:0000256" key="5">
    <source>
        <dbReference type="ARBA" id="ARBA00022777"/>
    </source>
</evidence>
<dbReference type="EMBL" id="CP076724">
    <property type="protein sequence ID" value="QWV96411.1"/>
    <property type="molecule type" value="Genomic_DNA"/>
</dbReference>
<dbReference type="CDD" id="cd00130">
    <property type="entry name" value="PAS"/>
    <property type="match status" value="1"/>
</dbReference>
<dbReference type="PANTHER" id="PTHR24421:SF37">
    <property type="entry name" value="SENSOR HISTIDINE KINASE NARS"/>
    <property type="match status" value="1"/>
</dbReference>
<dbReference type="Pfam" id="PF02518">
    <property type="entry name" value="HATPase_c"/>
    <property type="match status" value="1"/>
</dbReference>
<dbReference type="InterPro" id="IPR005467">
    <property type="entry name" value="His_kinase_dom"/>
</dbReference>
<dbReference type="SMART" id="SM00387">
    <property type="entry name" value="HATPase_c"/>
    <property type="match status" value="1"/>
</dbReference>
<evidence type="ECO:0000259" key="9">
    <source>
        <dbReference type="PROSITE" id="PS50109"/>
    </source>
</evidence>
<name>A0ABX8JEJ8_9BACT</name>
<dbReference type="PANTHER" id="PTHR24421">
    <property type="entry name" value="NITRATE/NITRITE SENSOR PROTEIN NARX-RELATED"/>
    <property type="match status" value="1"/>
</dbReference>
<keyword evidence="5 10" id="KW-0418">Kinase</keyword>
<accession>A0ABX8JEJ8</accession>
<evidence type="ECO:0000256" key="4">
    <source>
        <dbReference type="ARBA" id="ARBA00022692"/>
    </source>
</evidence>
<keyword evidence="3" id="KW-0808">Transferase</keyword>
<evidence type="ECO:0000256" key="8">
    <source>
        <dbReference type="ARBA" id="ARBA00023136"/>
    </source>
</evidence>
<dbReference type="InterPro" id="IPR013767">
    <property type="entry name" value="PAS_fold"/>
</dbReference>
<dbReference type="InterPro" id="IPR000014">
    <property type="entry name" value="PAS"/>
</dbReference>
<keyword evidence="11" id="KW-1185">Reference proteome</keyword>
<proteinExistence type="predicted"/>
<dbReference type="SMART" id="SM00091">
    <property type="entry name" value="PAS"/>
    <property type="match status" value="2"/>
</dbReference>
<dbReference type="GO" id="GO:0016301">
    <property type="term" value="F:kinase activity"/>
    <property type="evidence" value="ECO:0007669"/>
    <property type="project" value="UniProtKB-KW"/>
</dbReference>
<feature type="domain" description="Histidine kinase" evidence="9">
    <location>
        <begin position="271"/>
        <end position="466"/>
    </location>
</feature>
<keyword evidence="2" id="KW-1003">Cell membrane</keyword>
<organism evidence="10 11">
    <name type="scientific">Geomonas diazotrophica</name>
    <dbReference type="NCBI Taxonomy" id="2843197"/>
    <lineage>
        <taxon>Bacteria</taxon>
        <taxon>Pseudomonadati</taxon>
        <taxon>Thermodesulfobacteriota</taxon>
        <taxon>Desulfuromonadia</taxon>
        <taxon>Geobacterales</taxon>
        <taxon>Geobacteraceae</taxon>
        <taxon>Geomonas</taxon>
    </lineage>
</organism>
<keyword evidence="7" id="KW-0902">Two-component regulatory system</keyword>
<dbReference type="InterPro" id="IPR003594">
    <property type="entry name" value="HATPase_dom"/>
</dbReference>
<keyword evidence="4" id="KW-0812">Transmembrane</keyword>
<protein>
    <submittedName>
        <fullName evidence="10">PAS domain-containing sensor histidine kinase</fullName>
    </submittedName>
</protein>
<evidence type="ECO:0000313" key="10">
    <source>
        <dbReference type="EMBL" id="QWV96411.1"/>
    </source>
</evidence>
<dbReference type="InterPro" id="IPR050482">
    <property type="entry name" value="Sensor_HK_TwoCompSys"/>
</dbReference>
<dbReference type="InterPro" id="IPR011712">
    <property type="entry name" value="Sig_transdc_His_kin_sub3_dim/P"/>
</dbReference>
<evidence type="ECO:0000256" key="6">
    <source>
        <dbReference type="ARBA" id="ARBA00022989"/>
    </source>
</evidence>
<dbReference type="Pfam" id="PF07730">
    <property type="entry name" value="HisKA_3"/>
    <property type="match status" value="1"/>
</dbReference>
<evidence type="ECO:0000256" key="7">
    <source>
        <dbReference type="ARBA" id="ARBA00023012"/>
    </source>
</evidence>
<dbReference type="CDD" id="cd16917">
    <property type="entry name" value="HATPase_UhpB-NarQ-NarX-like"/>
    <property type="match status" value="1"/>
</dbReference>
<gene>
    <name evidence="10" type="ORF">KP005_13650</name>
</gene>
<evidence type="ECO:0000313" key="11">
    <source>
        <dbReference type="Proteomes" id="UP000683493"/>
    </source>
</evidence>
<dbReference type="Pfam" id="PF00989">
    <property type="entry name" value="PAS"/>
    <property type="match status" value="1"/>
</dbReference>
<evidence type="ECO:0000256" key="3">
    <source>
        <dbReference type="ARBA" id="ARBA00022679"/>
    </source>
</evidence>
<evidence type="ECO:0000256" key="2">
    <source>
        <dbReference type="ARBA" id="ARBA00022475"/>
    </source>
</evidence>
<keyword evidence="8" id="KW-0472">Membrane</keyword>
<comment type="subcellular location">
    <subcellularLocation>
        <location evidence="1">Cell membrane</location>
        <topology evidence="1">Multi-pass membrane protein</topology>
    </subcellularLocation>
</comment>
<dbReference type="NCBIfam" id="TIGR00229">
    <property type="entry name" value="sensory_box"/>
    <property type="match status" value="1"/>
</dbReference>
<keyword evidence="6" id="KW-1133">Transmembrane helix</keyword>
<dbReference type="PROSITE" id="PS50109">
    <property type="entry name" value="HIS_KIN"/>
    <property type="match status" value="1"/>
</dbReference>
<sequence length="470" mass="53089">MPATDPQLFETIVSTLSDGLYVVLDNLVVFLNQRFADLFGYYDTTETLIGRNLFTDLYPDPSSVDLFQQVHHQVLAGAPPRLAWGQPSARVDGTPTWIEVEIRRVEFSGKPALIGTFHDRTDCKLIGEAMHASQETLRMLLDAMEDRVYVVTDDYRIIYANRKMQNGLCGDIATDPCYKVCRGLSERCDDCSTDAVFTDNQQIHKEFFNEMTKRWYSVIELPIRMPGLSRPAKLAVARDVTEKKEHEKQIRALTHSLISAQEKERRYVSRELHDDLGQRLNAIKLGIDTLEEDLADAPEELTCRVKRISGMLRDSIQAVRGISGRLRPGSLERLGLVGAIEHDCAAMAPEYGLKIDFRPAGMTGVKLEPETEINLYRVFQEALHNVVKHAEATEVTVCLVASHPNIRMRIEDNGKGFDLKQRQRDRGERLGLVGMTERVDLLSGTFQVSSRPKVGTRIVVEVPYCQPEVN</sequence>
<evidence type="ECO:0000256" key="1">
    <source>
        <dbReference type="ARBA" id="ARBA00004651"/>
    </source>
</evidence>
<dbReference type="Proteomes" id="UP000683493">
    <property type="component" value="Chromosome"/>
</dbReference>
<reference evidence="10 11" key="1">
    <citation type="submission" date="2021-06" db="EMBL/GenBank/DDBJ databases">
        <title>Gemonas diversity in paddy soil.</title>
        <authorList>
            <person name="Liu G."/>
        </authorList>
    </citation>
    <scope>NUCLEOTIDE SEQUENCE [LARGE SCALE GENOMIC DNA]</scope>
    <source>
        <strain evidence="10 11">RG29</strain>
    </source>
</reference>